<dbReference type="SUPFAM" id="SSF56601">
    <property type="entry name" value="beta-lactamase/transpeptidase-like"/>
    <property type="match status" value="1"/>
</dbReference>
<sequence length="489" mass="54682">MRQQGWLVEWEELVEKDMKEGRVPGFVMGVNLNGQSLFRKSFGYRDREKEVEITPDTVMGLASVTKSFTCMAIMQLQEAKKLSVHDPVIKYLPEFRTPDRQKTEQMTIHHFMTHTTGMPPLPIDNLAIRNSMLDDMPDEDNPIHRYLKKEYQKPIYTFEELMEALALADYELVGSPGQLFSYSNDCYSLLGAVIARVSGKSYDVYIKEHILEPADMKSSTFLLSDLPHLPDVTTIYHFKESNGVSEIYPDPNWEDGLLVAASGHLNSTVHDMLNYAEIFRTGGCVGKERILSEESVKQMIYPHVQISYGRYYGYGLSIQSDYYGGTLIKHGGAIKGVAAHLAIVPERGITSMALANLIGSPVEKATLTALHAVEGRPLNTPQYQFETYSVPTAQLGEYVGRYVSGEGVDIIVYVVEDALMMIDKTSDVFGGGKQLNCLLRPIGEHQFITEREGSELTVGFVKGEDGAVKAMSLYYRIIPRVTAAEGSRV</sequence>
<dbReference type="AlphaFoldDB" id="C0Z5K8"/>
<dbReference type="EMBL" id="AP008955">
    <property type="protein sequence ID" value="BAH46114.1"/>
    <property type="molecule type" value="Genomic_DNA"/>
</dbReference>
<dbReference type="KEGG" id="bbe:BBR47_51370"/>
<dbReference type="InterPro" id="IPR001466">
    <property type="entry name" value="Beta-lactam-related"/>
</dbReference>
<name>C0Z5K8_BREBN</name>
<keyword evidence="3" id="KW-1185">Reference proteome</keyword>
<evidence type="ECO:0000313" key="3">
    <source>
        <dbReference type="Proteomes" id="UP000001877"/>
    </source>
</evidence>
<proteinExistence type="predicted"/>
<evidence type="ECO:0000259" key="1">
    <source>
        <dbReference type="Pfam" id="PF00144"/>
    </source>
</evidence>
<dbReference type="Pfam" id="PF00144">
    <property type="entry name" value="Beta-lactamase"/>
    <property type="match status" value="1"/>
</dbReference>
<dbReference type="eggNOG" id="COG1680">
    <property type="taxonomic scope" value="Bacteria"/>
</dbReference>
<dbReference type="PANTHER" id="PTHR46825">
    <property type="entry name" value="D-ALANYL-D-ALANINE-CARBOXYPEPTIDASE/ENDOPEPTIDASE AMPH"/>
    <property type="match status" value="1"/>
</dbReference>
<accession>C0Z5K8</accession>
<dbReference type="InterPro" id="IPR012338">
    <property type="entry name" value="Beta-lactam/transpept-like"/>
</dbReference>
<dbReference type="HOGENOM" id="CLU_020027_0_4_9"/>
<organism evidence="2 3">
    <name type="scientific">Brevibacillus brevis (strain 47 / JCM 6285 / NBRC 100599)</name>
    <dbReference type="NCBI Taxonomy" id="358681"/>
    <lineage>
        <taxon>Bacteria</taxon>
        <taxon>Bacillati</taxon>
        <taxon>Bacillota</taxon>
        <taxon>Bacilli</taxon>
        <taxon>Bacillales</taxon>
        <taxon>Paenibacillaceae</taxon>
        <taxon>Brevibacillus</taxon>
    </lineage>
</organism>
<reference evidence="2 3" key="1">
    <citation type="submission" date="2005-03" db="EMBL/GenBank/DDBJ databases">
        <title>Brevibacillus brevis strain 47, complete genome.</title>
        <authorList>
            <person name="Hosoyama A."/>
            <person name="Yamada R."/>
            <person name="Hongo Y."/>
            <person name="Terui Y."/>
            <person name="Ankai A."/>
            <person name="Masuyama W."/>
            <person name="Sekiguchi M."/>
            <person name="Takeda T."/>
            <person name="Asano K."/>
            <person name="Ohji S."/>
            <person name="Ichikawa N."/>
            <person name="Narita S."/>
            <person name="Aoki N."/>
            <person name="Miura H."/>
            <person name="Matsushita S."/>
            <person name="Sekigawa T."/>
            <person name="Yamagata H."/>
            <person name="Yoshikawa H."/>
            <person name="Udaka S."/>
            <person name="Tanikawa S."/>
            <person name="Fujita N."/>
        </authorList>
    </citation>
    <scope>NUCLEOTIDE SEQUENCE [LARGE SCALE GENOMIC DNA]</scope>
    <source>
        <strain evidence="3">47 / JCM 6285 / NBRC 100599</strain>
    </source>
</reference>
<dbReference type="RefSeq" id="WP_015893367.1">
    <property type="nucleotide sequence ID" value="NC_012491.1"/>
</dbReference>
<dbReference type="InterPro" id="IPR050491">
    <property type="entry name" value="AmpC-like"/>
</dbReference>
<protein>
    <recommendedName>
        <fullName evidence="1">Beta-lactamase-related domain-containing protein</fullName>
    </recommendedName>
</protein>
<dbReference type="STRING" id="358681.BBR47_51370"/>
<dbReference type="MEROPS" id="S12.008"/>
<evidence type="ECO:0000313" key="2">
    <source>
        <dbReference type="EMBL" id="BAH46114.1"/>
    </source>
</evidence>
<dbReference type="Proteomes" id="UP000001877">
    <property type="component" value="Chromosome"/>
</dbReference>
<feature type="domain" description="Beta-lactamase-related" evidence="1">
    <location>
        <begin position="11"/>
        <end position="366"/>
    </location>
</feature>
<dbReference type="Gene3D" id="3.40.710.10">
    <property type="entry name" value="DD-peptidase/beta-lactamase superfamily"/>
    <property type="match status" value="1"/>
</dbReference>
<gene>
    <name evidence="2" type="ordered locus">BBR47_51370</name>
</gene>
<dbReference type="PANTHER" id="PTHR46825:SF9">
    <property type="entry name" value="BETA-LACTAMASE-RELATED DOMAIN-CONTAINING PROTEIN"/>
    <property type="match status" value="1"/>
</dbReference>